<keyword evidence="2" id="KW-1185">Reference proteome</keyword>
<gene>
    <name evidence="1" type="ORF">AVEN_70412_1</name>
</gene>
<organism evidence="1 2">
    <name type="scientific">Araneus ventricosus</name>
    <name type="common">Orbweaver spider</name>
    <name type="synonym">Epeira ventricosa</name>
    <dbReference type="NCBI Taxonomy" id="182803"/>
    <lineage>
        <taxon>Eukaryota</taxon>
        <taxon>Metazoa</taxon>
        <taxon>Ecdysozoa</taxon>
        <taxon>Arthropoda</taxon>
        <taxon>Chelicerata</taxon>
        <taxon>Arachnida</taxon>
        <taxon>Araneae</taxon>
        <taxon>Araneomorphae</taxon>
        <taxon>Entelegynae</taxon>
        <taxon>Araneoidea</taxon>
        <taxon>Araneidae</taxon>
        <taxon>Araneus</taxon>
    </lineage>
</organism>
<dbReference type="EMBL" id="BGPR01014115">
    <property type="protein sequence ID" value="GBN63799.1"/>
    <property type="molecule type" value="Genomic_DNA"/>
</dbReference>
<evidence type="ECO:0000313" key="2">
    <source>
        <dbReference type="Proteomes" id="UP000499080"/>
    </source>
</evidence>
<dbReference type="AlphaFoldDB" id="A0A4Y2QKR8"/>
<comment type="caution">
    <text evidence="1">The sequence shown here is derived from an EMBL/GenBank/DDBJ whole genome shotgun (WGS) entry which is preliminary data.</text>
</comment>
<sequence>MDIHCSPQVYYCPEMQVVATVESNVLQINCQSFPIGTSEVTVRGAAAMFIEPETSQSRSAFKRKKGLFLDLFSYDGKFRKRDWNLK</sequence>
<dbReference type="Proteomes" id="UP000499080">
    <property type="component" value="Unassembled WGS sequence"/>
</dbReference>
<proteinExistence type="predicted"/>
<reference evidence="1 2" key="1">
    <citation type="journal article" date="2019" name="Sci. Rep.">
        <title>Orb-weaving spider Araneus ventricosus genome elucidates the spidroin gene catalogue.</title>
        <authorList>
            <person name="Kono N."/>
            <person name="Nakamura H."/>
            <person name="Ohtoshi R."/>
            <person name="Moran D.A.P."/>
            <person name="Shinohara A."/>
            <person name="Yoshida Y."/>
            <person name="Fujiwara M."/>
            <person name="Mori M."/>
            <person name="Tomita M."/>
            <person name="Arakawa K."/>
        </authorList>
    </citation>
    <scope>NUCLEOTIDE SEQUENCE [LARGE SCALE GENOMIC DNA]</scope>
</reference>
<name>A0A4Y2QKR8_ARAVE</name>
<evidence type="ECO:0000313" key="1">
    <source>
        <dbReference type="EMBL" id="GBN63799.1"/>
    </source>
</evidence>
<protein>
    <submittedName>
        <fullName evidence="1">Uncharacterized protein</fullName>
    </submittedName>
</protein>
<accession>A0A4Y2QKR8</accession>